<proteinExistence type="inferred from homology"/>
<dbReference type="InterPro" id="IPR023393">
    <property type="entry name" value="START-like_dom_sf"/>
</dbReference>
<dbReference type="CDD" id="cd07814">
    <property type="entry name" value="SRPBCC_CalC_Aha1-like"/>
    <property type="match status" value="1"/>
</dbReference>
<dbReference type="Gene3D" id="3.30.530.20">
    <property type="match status" value="1"/>
</dbReference>
<evidence type="ECO:0000259" key="2">
    <source>
        <dbReference type="Pfam" id="PF08327"/>
    </source>
</evidence>
<gene>
    <name evidence="3" type="ORF">MTAB308_242</name>
</gene>
<sequence>MKLVIQQIVVRATPERVFELFTDPAQFGQWMAAGATLDATPGGVVRWTHPNGDTVSGRYVEVDPPRRIVFTYGWERADVGIPPGSTTVEVDLIPQPDGTTLVKLVHRGLDDGAAEAHDGGWTHYLDRLCRTAEGEHVGADPWADRRVPSRAELRR</sequence>
<evidence type="ECO:0000313" key="3">
    <source>
        <dbReference type="EMBL" id="SPM26767.1"/>
    </source>
</evidence>
<comment type="similarity">
    <text evidence="1">Belongs to the AHA1 family.</text>
</comment>
<reference evidence="3 4" key="1">
    <citation type="submission" date="2017-01" db="EMBL/GenBank/DDBJ databases">
        <authorList>
            <consortium name="Urmite Genomes"/>
        </authorList>
    </citation>
    <scope>NUCLEOTIDE SEQUENCE [LARGE SCALE GENOMIC DNA]</scope>
    <source>
        <strain evidence="3 4">AB308</strain>
    </source>
</reference>
<protein>
    <submittedName>
        <fullName evidence="3">Uncharacterized conserved protein YndB, AHSA1/START domain</fullName>
    </submittedName>
</protein>
<dbReference type="Proteomes" id="UP000241595">
    <property type="component" value="Unassembled WGS sequence"/>
</dbReference>
<dbReference type="AlphaFoldDB" id="A0A2U3N5F8"/>
<evidence type="ECO:0000256" key="1">
    <source>
        <dbReference type="ARBA" id="ARBA00006817"/>
    </source>
</evidence>
<keyword evidence="4" id="KW-1185">Reference proteome</keyword>
<dbReference type="EMBL" id="FTRV01000008">
    <property type="protein sequence ID" value="SPM26767.1"/>
    <property type="molecule type" value="Genomic_DNA"/>
</dbReference>
<evidence type="ECO:0000313" key="4">
    <source>
        <dbReference type="Proteomes" id="UP000241595"/>
    </source>
</evidence>
<dbReference type="RefSeq" id="WP_077097088.1">
    <property type="nucleotide sequence ID" value="NZ_LT717697.1"/>
</dbReference>
<dbReference type="OrthoDB" id="9815653at2"/>
<dbReference type="SUPFAM" id="SSF55961">
    <property type="entry name" value="Bet v1-like"/>
    <property type="match status" value="1"/>
</dbReference>
<dbReference type="Pfam" id="PF08327">
    <property type="entry name" value="AHSA1"/>
    <property type="match status" value="1"/>
</dbReference>
<feature type="domain" description="Activator of Hsp90 ATPase homologue 1/2-like C-terminal" evidence="2">
    <location>
        <begin position="12"/>
        <end position="131"/>
    </location>
</feature>
<organism evidence="3 4">
    <name type="scientific">Mycobacterium terramassiliense</name>
    <dbReference type="NCBI Taxonomy" id="1841859"/>
    <lineage>
        <taxon>Bacteria</taxon>
        <taxon>Bacillati</taxon>
        <taxon>Actinomycetota</taxon>
        <taxon>Actinomycetes</taxon>
        <taxon>Mycobacteriales</taxon>
        <taxon>Mycobacteriaceae</taxon>
        <taxon>Mycobacterium</taxon>
    </lineage>
</organism>
<dbReference type="STRING" id="1841859.GCA_900157385_00236"/>
<accession>A0A2U3N5F8</accession>
<name>A0A2U3N5F8_9MYCO</name>
<dbReference type="InterPro" id="IPR013538">
    <property type="entry name" value="ASHA1/2-like_C"/>
</dbReference>